<dbReference type="Proteomes" id="UP000281553">
    <property type="component" value="Unassembled WGS sequence"/>
</dbReference>
<evidence type="ECO:0000313" key="1">
    <source>
        <dbReference type="EMBL" id="VDN44714.1"/>
    </source>
</evidence>
<gene>
    <name evidence="1" type="ORF">DILT_LOCUS19411</name>
</gene>
<proteinExistence type="predicted"/>
<dbReference type="EMBL" id="UYRU01112754">
    <property type="protein sequence ID" value="VDN44714.1"/>
    <property type="molecule type" value="Genomic_DNA"/>
</dbReference>
<feature type="non-terminal residue" evidence="1">
    <location>
        <position position="172"/>
    </location>
</feature>
<keyword evidence="2" id="KW-1185">Reference proteome</keyword>
<accession>A0A3P7NNL0</accession>
<reference evidence="1 2" key="1">
    <citation type="submission" date="2018-11" db="EMBL/GenBank/DDBJ databases">
        <authorList>
            <consortium name="Pathogen Informatics"/>
        </authorList>
    </citation>
    <scope>NUCLEOTIDE SEQUENCE [LARGE SCALE GENOMIC DNA]</scope>
</reference>
<dbReference type="AlphaFoldDB" id="A0A3P7NNL0"/>
<sequence length="172" mass="19518">MSTPGLLPFSPMAAGPLPVPFPSVSLPGHMPPLRAVLKAPPQPILNGYHVRPPVDLSKAEEVLLNRDSEEEEEEFDPNSGSWMTPRERMLVLHFQSRSLTVSNPYVEDYYFAVKWLSWMTKERERKCSMGFPPASLPLPFFYINSPVSTTKLVSPDHHHRLALRCRFIVPIP</sequence>
<name>A0A3P7NNL0_DIBLA</name>
<dbReference type="OrthoDB" id="74835at2759"/>
<protein>
    <submittedName>
        <fullName evidence="1">Uncharacterized protein</fullName>
    </submittedName>
</protein>
<organism evidence="1 2">
    <name type="scientific">Dibothriocephalus latus</name>
    <name type="common">Fish tapeworm</name>
    <name type="synonym">Diphyllobothrium latum</name>
    <dbReference type="NCBI Taxonomy" id="60516"/>
    <lineage>
        <taxon>Eukaryota</taxon>
        <taxon>Metazoa</taxon>
        <taxon>Spiralia</taxon>
        <taxon>Lophotrochozoa</taxon>
        <taxon>Platyhelminthes</taxon>
        <taxon>Cestoda</taxon>
        <taxon>Eucestoda</taxon>
        <taxon>Diphyllobothriidea</taxon>
        <taxon>Diphyllobothriidae</taxon>
        <taxon>Dibothriocephalus</taxon>
    </lineage>
</organism>
<evidence type="ECO:0000313" key="2">
    <source>
        <dbReference type="Proteomes" id="UP000281553"/>
    </source>
</evidence>